<keyword evidence="8" id="KW-1185">Reference proteome</keyword>
<keyword evidence="2" id="KW-0813">Transport</keyword>
<reference evidence="7 8" key="1">
    <citation type="submission" date="2019-12" db="EMBL/GenBank/DDBJ databases">
        <authorList>
            <person name="Huq M.A."/>
        </authorList>
    </citation>
    <scope>NUCLEOTIDE SEQUENCE [LARGE SCALE GENOMIC DNA]</scope>
    <source>
        <strain evidence="7 8">MAH-25</strain>
    </source>
</reference>
<dbReference type="Proteomes" id="UP000469385">
    <property type="component" value="Unassembled WGS sequence"/>
</dbReference>
<dbReference type="Pfam" id="PF13458">
    <property type="entry name" value="Peripla_BP_6"/>
    <property type="match status" value="1"/>
</dbReference>
<dbReference type="CDD" id="cd06326">
    <property type="entry name" value="PBP1_ABC_ligand_binding-like"/>
    <property type="match status" value="1"/>
</dbReference>
<dbReference type="GO" id="GO:0006865">
    <property type="term" value="P:amino acid transport"/>
    <property type="evidence" value="ECO:0007669"/>
    <property type="project" value="UniProtKB-KW"/>
</dbReference>
<feature type="domain" description="Leucine-binding protein" evidence="6">
    <location>
        <begin position="30"/>
        <end position="357"/>
    </location>
</feature>
<feature type="signal peptide" evidence="5">
    <location>
        <begin position="1"/>
        <end position="21"/>
    </location>
</feature>
<organism evidence="7 8">
    <name type="scientific">Ramlibacter pinisoli</name>
    <dbReference type="NCBI Taxonomy" id="2682844"/>
    <lineage>
        <taxon>Bacteria</taxon>
        <taxon>Pseudomonadati</taxon>
        <taxon>Pseudomonadota</taxon>
        <taxon>Betaproteobacteria</taxon>
        <taxon>Burkholderiales</taxon>
        <taxon>Comamonadaceae</taxon>
        <taxon>Ramlibacter</taxon>
    </lineage>
</organism>
<comment type="similarity">
    <text evidence="1">Belongs to the leucine-binding protein family.</text>
</comment>
<evidence type="ECO:0000256" key="4">
    <source>
        <dbReference type="ARBA" id="ARBA00022970"/>
    </source>
</evidence>
<dbReference type="SUPFAM" id="SSF53822">
    <property type="entry name" value="Periplasmic binding protein-like I"/>
    <property type="match status" value="1"/>
</dbReference>
<dbReference type="Gene3D" id="3.40.50.2300">
    <property type="match status" value="2"/>
</dbReference>
<dbReference type="InterPro" id="IPR028082">
    <property type="entry name" value="Peripla_BP_I"/>
</dbReference>
<evidence type="ECO:0000256" key="1">
    <source>
        <dbReference type="ARBA" id="ARBA00010062"/>
    </source>
</evidence>
<keyword evidence="4" id="KW-0029">Amino-acid transport</keyword>
<dbReference type="InterPro" id="IPR028081">
    <property type="entry name" value="Leu-bd"/>
</dbReference>
<keyword evidence="3 5" id="KW-0732">Signal</keyword>
<evidence type="ECO:0000313" key="7">
    <source>
        <dbReference type="EMBL" id="MVQ27824.1"/>
    </source>
</evidence>
<evidence type="ECO:0000313" key="8">
    <source>
        <dbReference type="Proteomes" id="UP000469385"/>
    </source>
</evidence>
<gene>
    <name evidence="7" type="ORF">GON04_00070</name>
</gene>
<dbReference type="EMBL" id="WSEL01000002">
    <property type="protein sequence ID" value="MVQ27824.1"/>
    <property type="molecule type" value="Genomic_DNA"/>
</dbReference>
<name>A0A6N8ILX8_9BURK</name>
<dbReference type="InterPro" id="IPR000709">
    <property type="entry name" value="Leu_Ile_Val-bd"/>
</dbReference>
<dbReference type="PRINTS" id="PR00337">
    <property type="entry name" value="LEUILEVALBP"/>
</dbReference>
<evidence type="ECO:0000256" key="5">
    <source>
        <dbReference type="SAM" id="SignalP"/>
    </source>
</evidence>
<proteinExistence type="inferred from homology"/>
<protein>
    <submittedName>
        <fullName evidence="7">ABC transporter substrate-binding protein</fullName>
    </submittedName>
</protein>
<comment type="caution">
    <text evidence="7">The sequence shown here is derived from an EMBL/GenBank/DDBJ whole genome shotgun (WGS) entry which is preliminary data.</text>
</comment>
<evidence type="ECO:0000259" key="6">
    <source>
        <dbReference type="Pfam" id="PF13458"/>
    </source>
</evidence>
<dbReference type="AlphaFoldDB" id="A0A6N8ILX8"/>
<dbReference type="PANTHER" id="PTHR47235:SF1">
    <property type="entry name" value="BLR6548 PROTEIN"/>
    <property type="match status" value="1"/>
</dbReference>
<accession>A0A6N8ILX8</accession>
<evidence type="ECO:0000256" key="2">
    <source>
        <dbReference type="ARBA" id="ARBA00022448"/>
    </source>
</evidence>
<dbReference type="RefSeq" id="WP_157395970.1">
    <property type="nucleotide sequence ID" value="NZ_WSEL01000002.1"/>
</dbReference>
<feature type="chain" id="PRO_5026933310" evidence="5">
    <location>
        <begin position="22"/>
        <end position="370"/>
    </location>
</feature>
<sequence length="370" mass="38390">MKRRLALSLVFAAALVGAARGEPGVTPHKVVIGMSAPLSGPLAVYGNELEKGLRLGLAQANGAAGVGGRQLELLVKDDGGNPERAVANTRALLDGGVLALTGFHGPASIEAVLPLIEQARVPLVGAASSAELLREPLRRHVFNLRAAAREEAAAMVLQLDTVGMTEIAAITQDDALGRAAAEGVQVELSRLAIRPLAFARLSAAAGAAQAVQVACKTPPQALILGLDAGNALAVIRAARKAGCTPQFYVMSEAGTQLVAGGASPGELAGVIVSQVLPHPRTASVPVAADYLRLAAGAPSYAGLEGFVYARVITEALRRCGREPTRACLVDALESRPVDTGGYRVQFTPQDRRGSRFVEMTIVTPDGRFRR</sequence>
<dbReference type="PANTHER" id="PTHR47235">
    <property type="entry name" value="BLR6548 PROTEIN"/>
    <property type="match status" value="1"/>
</dbReference>
<evidence type="ECO:0000256" key="3">
    <source>
        <dbReference type="ARBA" id="ARBA00022729"/>
    </source>
</evidence>